<reference evidence="5" key="1">
    <citation type="submission" date="2023-03" db="EMBL/GenBank/DDBJ databases">
        <title>Andean soil-derived lignocellulolytic bacterial consortium as a source of novel taxa and putative plastic-active enzymes.</title>
        <authorList>
            <person name="Diaz-Garcia L."/>
            <person name="Chuvochina M."/>
            <person name="Feuerriegel G."/>
            <person name="Bunk B."/>
            <person name="Sproer C."/>
            <person name="Streit W.R."/>
            <person name="Rodriguez L.M."/>
            <person name="Overmann J."/>
            <person name="Jimenez D.J."/>
        </authorList>
    </citation>
    <scope>NUCLEOTIDE SEQUENCE</scope>
    <source>
        <strain evidence="5">MAG 3858</strain>
    </source>
</reference>
<dbReference type="GO" id="GO:0005975">
    <property type="term" value="P:carbohydrate metabolic process"/>
    <property type="evidence" value="ECO:0007669"/>
    <property type="project" value="InterPro"/>
</dbReference>
<accession>A0AAJ5W6J9</accession>
<organism evidence="5 6">
    <name type="scientific">Candidatus Pedobacter colombiensis</name>
    <dbReference type="NCBI Taxonomy" id="3121371"/>
    <lineage>
        <taxon>Bacteria</taxon>
        <taxon>Pseudomonadati</taxon>
        <taxon>Bacteroidota</taxon>
        <taxon>Sphingobacteriia</taxon>
        <taxon>Sphingobacteriales</taxon>
        <taxon>Sphingobacteriaceae</taxon>
        <taxon>Pedobacter</taxon>
    </lineage>
</organism>
<dbReference type="AlphaFoldDB" id="A0AAJ5W6J9"/>
<dbReference type="SMART" id="SM00710">
    <property type="entry name" value="PbH1"/>
    <property type="match status" value="6"/>
</dbReference>
<dbReference type="Proteomes" id="UP001214530">
    <property type="component" value="Chromosome"/>
</dbReference>
<dbReference type="GO" id="GO:0004650">
    <property type="term" value="F:polygalacturonase activity"/>
    <property type="evidence" value="ECO:0007669"/>
    <property type="project" value="InterPro"/>
</dbReference>
<sequence>MAKGQYNQLPVIPSIVYNVKDLGAVGDNKTLNTIAIQKALDKARETGGKVLIPTGVYLCGPLSMYGKTELEIARGAVLRLRNDVDDFPVSDGRYQNLITIAKATDVKISGAGTIDGQGKIWWDKTISKALTLRRPQMLFIEGTQRIEITGVTFLNSPNTHVSIKGCTNVFIHDIVVQAPENSKNTDGINISAKNCTIEHCIINTGDDNIAINFGNRQQAQGDPEVKNMVIRNCTFGYGHGLSIGSFTSGGLSNLQVSNCTFDGTTSGIRIKTARLRGGVIDQISYENIKIKNSKYPIFISEYYPKEPASPAADLITEVGEYNPVYKNIRLKNIEISNAQEGLILWGIPESPIQNVEFENVTISAKHGAQIYNAKGITFTKSSLTIENGERIRVYNAEFKGLK</sequence>
<evidence type="ECO:0000256" key="4">
    <source>
        <dbReference type="RuleBase" id="RU361169"/>
    </source>
</evidence>
<dbReference type="InterPro" id="IPR000743">
    <property type="entry name" value="Glyco_hydro_28"/>
</dbReference>
<keyword evidence="2 4" id="KW-0378">Hydrolase</keyword>
<dbReference type="PANTHER" id="PTHR31339:SF9">
    <property type="entry name" value="PLASMIN AND FIBRONECTIN-BINDING PROTEIN A"/>
    <property type="match status" value="1"/>
</dbReference>
<evidence type="ECO:0000313" key="6">
    <source>
        <dbReference type="Proteomes" id="UP001214530"/>
    </source>
</evidence>
<dbReference type="InterPro" id="IPR006626">
    <property type="entry name" value="PbH1"/>
</dbReference>
<keyword evidence="3 4" id="KW-0326">Glycosidase</keyword>
<dbReference type="InterPro" id="IPR012334">
    <property type="entry name" value="Pectin_lyas_fold"/>
</dbReference>
<dbReference type="PROSITE" id="PS00502">
    <property type="entry name" value="POLYGALACTURONASE"/>
    <property type="match status" value="1"/>
</dbReference>
<protein>
    <submittedName>
        <fullName evidence="5">Glycosyl hydrolase family 28 protein</fullName>
    </submittedName>
</protein>
<gene>
    <name evidence="5" type="ORF">P0Y49_16975</name>
</gene>
<dbReference type="Pfam" id="PF00295">
    <property type="entry name" value="Glyco_hydro_28"/>
    <property type="match status" value="1"/>
</dbReference>
<evidence type="ECO:0000313" key="5">
    <source>
        <dbReference type="EMBL" id="WEK18485.1"/>
    </source>
</evidence>
<dbReference type="InterPro" id="IPR011050">
    <property type="entry name" value="Pectin_lyase_fold/virulence"/>
</dbReference>
<comment type="similarity">
    <text evidence="1 4">Belongs to the glycosyl hydrolase 28 family.</text>
</comment>
<name>A0AAJ5W6J9_9SPHI</name>
<proteinExistence type="inferred from homology"/>
<evidence type="ECO:0000256" key="3">
    <source>
        <dbReference type="ARBA" id="ARBA00023295"/>
    </source>
</evidence>
<dbReference type="Gene3D" id="2.160.20.10">
    <property type="entry name" value="Single-stranded right-handed beta-helix, Pectin lyase-like"/>
    <property type="match status" value="1"/>
</dbReference>
<evidence type="ECO:0000256" key="1">
    <source>
        <dbReference type="ARBA" id="ARBA00008834"/>
    </source>
</evidence>
<evidence type="ECO:0000256" key="2">
    <source>
        <dbReference type="ARBA" id="ARBA00022801"/>
    </source>
</evidence>
<dbReference type="InterPro" id="IPR051801">
    <property type="entry name" value="GH28_Enzymes"/>
</dbReference>
<dbReference type="PANTHER" id="PTHR31339">
    <property type="entry name" value="PECTIN LYASE-RELATED"/>
    <property type="match status" value="1"/>
</dbReference>
<dbReference type="SUPFAM" id="SSF51126">
    <property type="entry name" value="Pectin lyase-like"/>
    <property type="match status" value="1"/>
</dbReference>
<dbReference type="EMBL" id="CP119313">
    <property type="protein sequence ID" value="WEK18485.1"/>
    <property type="molecule type" value="Genomic_DNA"/>
</dbReference>